<dbReference type="InterPro" id="IPR005036">
    <property type="entry name" value="CBM21_dom"/>
</dbReference>
<dbReference type="eggNOG" id="KOG3986">
    <property type="taxonomic scope" value="Eukaryota"/>
</dbReference>
<dbReference type="InterPro" id="IPR050782">
    <property type="entry name" value="PP1_regulatory_subunit_3"/>
</dbReference>
<dbReference type="GO" id="GO:0008157">
    <property type="term" value="F:protein phosphatase 1 binding"/>
    <property type="evidence" value="ECO:0000318"/>
    <property type="project" value="GO_Central"/>
</dbReference>
<evidence type="ECO:0000313" key="3">
    <source>
        <dbReference type="Proteomes" id="UP000009022"/>
    </source>
</evidence>
<dbReference type="GO" id="GO:0005979">
    <property type="term" value="P:regulation of glycogen biosynthetic process"/>
    <property type="evidence" value="ECO:0000318"/>
    <property type="project" value="GO_Central"/>
</dbReference>
<dbReference type="OrthoDB" id="1881at2759"/>
<protein>
    <recommendedName>
        <fullName evidence="1">CBM21 domain-containing protein</fullName>
    </recommendedName>
</protein>
<dbReference type="PROSITE" id="PS51159">
    <property type="entry name" value="CBM21"/>
    <property type="match status" value="1"/>
</dbReference>
<evidence type="ECO:0000259" key="1">
    <source>
        <dbReference type="PROSITE" id="PS51159"/>
    </source>
</evidence>
<accession>B3S2Y6</accession>
<feature type="domain" description="CBM21" evidence="1">
    <location>
        <begin position="13"/>
        <end position="118"/>
    </location>
</feature>
<dbReference type="GeneID" id="6755949"/>
<dbReference type="RefSeq" id="XP_002114737.1">
    <property type="nucleotide sequence ID" value="XM_002114701.1"/>
</dbReference>
<dbReference type="GO" id="GO:2001069">
    <property type="term" value="F:glycogen binding"/>
    <property type="evidence" value="ECO:0000318"/>
    <property type="project" value="GO_Central"/>
</dbReference>
<evidence type="ECO:0000313" key="2">
    <source>
        <dbReference type="EMBL" id="EDV22871.1"/>
    </source>
</evidence>
<dbReference type="AlphaFoldDB" id="B3S2Y6"/>
<dbReference type="InterPro" id="IPR038175">
    <property type="entry name" value="CBM21_dom_sf"/>
</dbReference>
<dbReference type="PhylomeDB" id="B3S2Y6"/>
<sequence length="126" mass="14791">MCFEQPVAQTGFHDILRDNLVKLENSVINKNYCEGTIKVRNIAFEKAVFVRYTFNSWKTWKDLKAQYYPNSCTGYSDTFIFRIIVPVEGVEMVEFAICFQCQGIQHWDNNLGKNYCIKCSPVWIRI</sequence>
<dbReference type="STRING" id="10228.B3S2Y6"/>
<dbReference type="InParanoid" id="B3S2Y6"/>
<dbReference type="KEGG" id="tad:TRIADDRAFT_28341"/>
<dbReference type="Gene3D" id="2.60.40.2440">
    <property type="entry name" value="Carbohydrate binding type-21 domain"/>
    <property type="match status" value="1"/>
</dbReference>
<proteinExistence type="predicted"/>
<organism evidence="2 3">
    <name type="scientific">Trichoplax adhaerens</name>
    <name type="common">Trichoplax reptans</name>
    <dbReference type="NCBI Taxonomy" id="10228"/>
    <lineage>
        <taxon>Eukaryota</taxon>
        <taxon>Metazoa</taxon>
        <taxon>Placozoa</taxon>
        <taxon>Uniplacotomia</taxon>
        <taxon>Trichoplacea</taxon>
        <taxon>Trichoplacidae</taxon>
        <taxon>Trichoplax</taxon>
    </lineage>
</organism>
<name>B3S2Y6_TRIAD</name>
<dbReference type="HOGENOM" id="CLU_040215_3_1_1"/>
<dbReference type="Proteomes" id="UP000009022">
    <property type="component" value="Unassembled WGS sequence"/>
</dbReference>
<dbReference type="PANTHER" id="PTHR12307">
    <property type="entry name" value="PROTEIN PHOSPHATASE 1 REGULATORY SUBUNIT"/>
    <property type="match status" value="1"/>
</dbReference>
<reference evidence="2 3" key="1">
    <citation type="journal article" date="2008" name="Nature">
        <title>The Trichoplax genome and the nature of placozoans.</title>
        <authorList>
            <person name="Srivastava M."/>
            <person name="Begovic E."/>
            <person name="Chapman J."/>
            <person name="Putnam N.H."/>
            <person name="Hellsten U."/>
            <person name="Kawashima T."/>
            <person name="Kuo A."/>
            <person name="Mitros T."/>
            <person name="Salamov A."/>
            <person name="Carpenter M.L."/>
            <person name="Signorovitch A.Y."/>
            <person name="Moreno M.A."/>
            <person name="Kamm K."/>
            <person name="Grimwood J."/>
            <person name="Schmutz J."/>
            <person name="Shapiro H."/>
            <person name="Grigoriev I.V."/>
            <person name="Buss L.W."/>
            <person name="Schierwater B."/>
            <person name="Dellaporta S.L."/>
            <person name="Rokhsar D.S."/>
        </authorList>
    </citation>
    <scope>NUCLEOTIDE SEQUENCE [LARGE SCALE GENOMIC DNA]</scope>
    <source>
        <strain evidence="2 3">Grell-BS-1999</strain>
    </source>
</reference>
<dbReference type="EMBL" id="DS985248">
    <property type="protein sequence ID" value="EDV22871.1"/>
    <property type="molecule type" value="Genomic_DNA"/>
</dbReference>
<keyword evidence="3" id="KW-1185">Reference proteome</keyword>
<dbReference type="Pfam" id="PF03370">
    <property type="entry name" value="CBM_21"/>
    <property type="match status" value="1"/>
</dbReference>
<dbReference type="CTD" id="6755949"/>
<gene>
    <name evidence="2" type="ORF">TRIADDRAFT_28341</name>
</gene>
<dbReference type="GO" id="GO:0000164">
    <property type="term" value="C:protein phosphatase type 1 complex"/>
    <property type="evidence" value="ECO:0000318"/>
    <property type="project" value="GO_Central"/>
</dbReference>
<dbReference type="OMA" id="MVEFAIC"/>
<dbReference type="PANTHER" id="PTHR12307:SF36">
    <property type="entry name" value="GLYCOGEN-BINDING SUBUNIT 76A"/>
    <property type="match status" value="1"/>
</dbReference>